<dbReference type="Proteomes" id="UP000249829">
    <property type="component" value="Unassembled WGS sequence"/>
</dbReference>
<name>A0A2V5H0M2_ASPV1</name>
<organism evidence="1 2">
    <name type="scientific">Aspergillus violaceofuscus (strain CBS 115571)</name>
    <dbReference type="NCBI Taxonomy" id="1450538"/>
    <lineage>
        <taxon>Eukaryota</taxon>
        <taxon>Fungi</taxon>
        <taxon>Dikarya</taxon>
        <taxon>Ascomycota</taxon>
        <taxon>Pezizomycotina</taxon>
        <taxon>Eurotiomycetes</taxon>
        <taxon>Eurotiomycetidae</taxon>
        <taxon>Eurotiales</taxon>
        <taxon>Aspergillaceae</taxon>
        <taxon>Aspergillus</taxon>
    </lineage>
</organism>
<evidence type="ECO:0000313" key="1">
    <source>
        <dbReference type="EMBL" id="PYI15282.1"/>
    </source>
</evidence>
<reference evidence="1 2" key="1">
    <citation type="submission" date="2018-02" db="EMBL/GenBank/DDBJ databases">
        <title>The genomes of Aspergillus section Nigri reveals drivers in fungal speciation.</title>
        <authorList>
            <consortium name="DOE Joint Genome Institute"/>
            <person name="Vesth T.C."/>
            <person name="Nybo J."/>
            <person name="Theobald S."/>
            <person name="Brandl J."/>
            <person name="Frisvad J.C."/>
            <person name="Nielsen K.F."/>
            <person name="Lyhne E.K."/>
            <person name="Kogle M.E."/>
            <person name="Kuo A."/>
            <person name="Riley R."/>
            <person name="Clum A."/>
            <person name="Nolan M."/>
            <person name="Lipzen A."/>
            <person name="Salamov A."/>
            <person name="Henrissat B."/>
            <person name="Wiebenga A."/>
            <person name="De vries R.P."/>
            <person name="Grigoriev I.V."/>
            <person name="Mortensen U.H."/>
            <person name="Andersen M.R."/>
            <person name="Baker S.E."/>
        </authorList>
    </citation>
    <scope>NUCLEOTIDE SEQUENCE [LARGE SCALE GENOMIC DNA]</scope>
    <source>
        <strain evidence="1 2">CBS 115571</strain>
    </source>
</reference>
<dbReference type="AlphaFoldDB" id="A0A2V5H0M2"/>
<keyword evidence="2" id="KW-1185">Reference proteome</keyword>
<accession>A0A2V5H0M2</accession>
<protein>
    <submittedName>
        <fullName evidence="1">Uncharacterized protein</fullName>
    </submittedName>
</protein>
<dbReference type="EMBL" id="KZ825189">
    <property type="protein sequence ID" value="PYI15282.1"/>
    <property type="molecule type" value="Genomic_DNA"/>
</dbReference>
<evidence type="ECO:0000313" key="2">
    <source>
        <dbReference type="Proteomes" id="UP000249829"/>
    </source>
</evidence>
<gene>
    <name evidence="1" type="ORF">BO99DRAFT_255189</name>
</gene>
<sequence>MLWTVQDKVLENEGERSNLLPAPARLFSCASRMRLRRTRTRTGKCRGPIYLRHGIVEYTHSVPVHGAFELILFVCCGPSMNRPGVGCCSSWLLFLIESRISGELTTTEYLPHCLREVG</sequence>
<proteinExistence type="predicted"/>